<proteinExistence type="predicted"/>
<accession>A0A8S0Z265</accession>
<reference evidence="2 3" key="1">
    <citation type="submission" date="2020-04" db="EMBL/GenBank/DDBJ databases">
        <authorList>
            <person name="Wallbank WR R."/>
            <person name="Pardo Diaz C."/>
            <person name="Kozak K."/>
            <person name="Martin S."/>
            <person name="Jiggins C."/>
            <person name="Moest M."/>
            <person name="Warren A I."/>
            <person name="Byers J.R.P. K."/>
            <person name="Montejo-Kovacevich G."/>
            <person name="Yen C E."/>
        </authorList>
    </citation>
    <scope>NUCLEOTIDE SEQUENCE [LARGE SCALE GENOMIC DNA]</scope>
</reference>
<dbReference type="GO" id="GO:0006487">
    <property type="term" value="P:protein N-linked glycosylation"/>
    <property type="evidence" value="ECO:0007669"/>
    <property type="project" value="TreeGrafter"/>
</dbReference>
<keyword evidence="3" id="KW-1185">Reference proteome</keyword>
<dbReference type="AlphaFoldDB" id="A0A8S0Z265"/>
<gene>
    <name evidence="2" type="ORF">APLA_LOCUS2811</name>
</gene>
<sequence length="161" mass="18355">MRLPSVPNVADSKFGTVPSYYPHSNPPLKSIKTDIEEHLDHTLKRAYEGQTFFWGVKPKNGNFIEFWFEKPIIIESYLFRSGNAEHVSDKFYDTVVEVLRQSRSSNPNFTVVGSFDEFGIADGELKLGPIVAIRLRVNSNSFNWAILSEIELKEKTQVVNS</sequence>
<dbReference type="GO" id="GO:0005795">
    <property type="term" value="C:Golgi stack"/>
    <property type="evidence" value="ECO:0007669"/>
    <property type="project" value="TreeGrafter"/>
</dbReference>
<dbReference type="GO" id="GO:0005783">
    <property type="term" value="C:endoplasmic reticulum"/>
    <property type="evidence" value="ECO:0007669"/>
    <property type="project" value="TreeGrafter"/>
</dbReference>
<dbReference type="InterPro" id="IPR056576">
    <property type="entry name" value="MGAT4_A/B/C_C"/>
</dbReference>
<dbReference type="GO" id="GO:0005793">
    <property type="term" value="C:endoplasmic reticulum-Golgi intermediate compartment"/>
    <property type="evidence" value="ECO:0007669"/>
    <property type="project" value="TreeGrafter"/>
</dbReference>
<evidence type="ECO:0000313" key="2">
    <source>
        <dbReference type="EMBL" id="CAB3226340.1"/>
    </source>
</evidence>
<dbReference type="PANTHER" id="PTHR12062">
    <property type="entry name" value="N-ACETYLGLUCOSAMINYLTRANSFERASE VI"/>
    <property type="match status" value="1"/>
</dbReference>
<dbReference type="OrthoDB" id="2016523at2759"/>
<name>A0A8S0Z265_ARCPL</name>
<evidence type="ECO:0000313" key="3">
    <source>
        <dbReference type="Proteomes" id="UP000494106"/>
    </source>
</evidence>
<dbReference type="EMBL" id="CADEBC010000208">
    <property type="protein sequence ID" value="CAB3226340.1"/>
    <property type="molecule type" value="Genomic_DNA"/>
</dbReference>
<organism evidence="2 3">
    <name type="scientific">Arctia plantaginis</name>
    <name type="common">Wood tiger moth</name>
    <name type="synonym">Phalaena plantaginis</name>
    <dbReference type="NCBI Taxonomy" id="874455"/>
    <lineage>
        <taxon>Eukaryota</taxon>
        <taxon>Metazoa</taxon>
        <taxon>Ecdysozoa</taxon>
        <taxon>Arthropoda</taxon>
        <taxon>Hexapoda</taxon>
        <taxon>Insecta</taxon>
        <taxon>Pterygota</taxon>
        <taxon>Neoptera</taxon>
        <taxon>Endopterygota</taxon>
        <taxon>Lepidoptera</taxon>
        <taxon>Glossata</taxon>
        <taxon>Ditrysia</taxon>
        <taxon>Noctuoidea</taxon>
        <taxon>Erebidae</taxon>
        <taxon>Arctiinae</taxon>
        <taxon>Arctia</taxon>
    </lineage>
</organism>
<evidence type="ECO:0000259" key="1">
    <source>
        <dbReference type="Pfam" id="PF23524"/>
    </source>
</evidence>
<feature type="domain" description="MGAT4 A/B/C C-terminal" evidence="1">
    <location>
        <begin position="30"/>
        <end position="149"/>
    </location>
</feature>
<dbReference type="PANTHER" id="PTHR12062:SF9">
    <property type="entry name" value="ALPHA-1,3-MANNOSYL-GLYCOPROTEIN 4-BETA-N-ACETYLGLUCOSAMINYLTRANSFERASE A, ISOFORM A"/>
    <property type="match status" value="1"/>
</dbReference>
<protein>
    <recommendedName>
        <fullName evidence="1">MGAT4 A/B/C C-terminal domain-containing protein</fullName>
    </recommendedName>
</protein>
<dbReference type="InterPro" id="IPR006759">
    <property type="entry name" value="Glyco_transf_54"/>
</dbReference>
<comment type="caution">
    <text evidence="2">The sequence shown here is derived from an EMBL/GenBank/DDBJ whole genome shotgun (WGS) entry which is preliminary data.</text>
</comment>
<dbReference type="Pfam" id="PF23524">
    <property type="entry name" value="MGAT4A_C"/>
    <property type="match status" value="1"/>
</dbReference>
<dbReference type="GO" id="GO:0008375">
    <property type="term" value="F:acetylglucosaminyltransferase activity"/>
    <property type="evidence" value="ECO:0007669"/>
    <property type="project" value="TreeGrafter"/>
</dbReference>
<dbReference type="Proteomes" id="UP000494106">
    <property type="component" value="Unassembled WGS sequence"/>
</dbReference>